<dbReference type="Proteomes" id="UP000078070">
    <property type="component" value="Chromosome"/>
</dbReference>
<dbReference type="RefSeq" id="WP_067381349.1">
    <property type="nucleotide sequence ID" value="NZ_CP015839.1"/>
</dbReference>
<dbReference type="AlphaFoldDB" id="A0A1A9EX61"/>
<reference evidence="2" key="1">
    <citation type="submission" date="2016-05" db="EMBL/GenBank/DDBJ databases">
        <authorList>
            <person name="Baek K."/>
            <person name="Yang S.-J."/>
        </authorList>
    </citation>
    <scope>NUCLEOTIDE SEQUENCE [LARGE SCALE GENOMIC DNA]</scope>
    <source>
        <strain evidence="2">ST58-10</strain>
    </source>
</reference>
<dbReference type="KEGG" id="mars:A8C75_09725"/>
<sequence length="84" mass="9145">MAHTLGEHALSRVLEYMAGTGAELTDAQTLIAFKLIEEGLQSGQPDLMAWVMDELPRRFDLPQRPLPPVAPVIVRGSIGYGDKG</sequence>
<dbReference type="OrthoDB" id="6919369at2"/>
<evidence type="ECO:0000313" key="2">
    <source>
        <dbReference type="Proteomes" id="UP000078070"/>
    </source>
</evidence>
<dbReference type="EMBL" id="CP015839">
    <property type="protein sequence ID" value="ANG62734.1"/>
    <property type="molecule type" value="Genomic_DNA"/>
</dbReference>
<proteinExistence type="predicted"/>
<evidence type="ECO:0000313" key="1">
    <source>
        <dbReference type="EMBL" id="ANG62734.1"/>
    </source>
</evidence>
<gene>
    <name evidence="1" type="ORF">A8C75_09725</name>
</gene>
<keyword evidence="2" id="KW-1185">Reference proteome</keyword>
<accession>A0A1A9EX61</accession>
<protein>
    <submittedName>
        <fullName evidence="1">Uncharacterized protein</fullName>
    </submittedName>
</protein>
<name>A0A1A9EX61_9GAMM</name>
<reference evidence="1 2" key="2">
    <citation type="journal article" date="2018" name="Int. J. Syst. Evol. Microbiol.">
        <title>Marinobacterium aestuarii sp. nov., a benzene-degrading marine bacterium isolated from estuary sediment.</title>
        <authorList>
            <person name="Bae S.S."/>
            <person name="Jung J."/>
            <person name="Chung D."/>
            <person name="Baek K."/>
        </authorList>
    </citation>
    <scope>NUCLEOTIDE SEQUENCE [LARGE SCALE GENOMIC DNA]</scope>
    <source>
        <strain evidence="1 2">ST58-10</strain>
    </source>
</reference>
<dbReference type="STRING" id="1821621.A8C75_09725"/>
<organism evidence="1 2">
    <name type="scientific">Marinobacterium aestuarii</name>
    <dbReference type="NCBI Taxonomy" id="1821621"/>
    <lineage>
        <taxon>Bacteria</taxon>
        <taxon>Pseudomonadati</taxon>
        <taxon>Pseudomonadota</taxon>
        <taxon>Gammaproteobacteria</taxon>
        <taxon>Oceanospirillales</taxon>
        <taxon>Oceanospirillaceae</taxon>
        <taxon>Marinobacterium</taxon>
    </lineage>
</organism>